<evidence type="ECO:0000313" key="2">
    <source>
        <dbReference type="EMBL" id="CAJ1393887.1"/>
    </source>
</evidence>
<dbReference type="AlphaFoldDB" id="A0AA36ITU9"/>
<reference evidence="2" key="1">
    <citation type="submission" date="2023-08" db="EMBL/GenBank/DDBJ databases">
        <authorList>
            <person name="Chen Y."/>
            <person name="Shah S."/>
            <person name="Dougan E. K."/>
            <person name="Thang M."/>
            <person name="Chan C."/>
        </authorList>
    </citation>
    <scope>NUCLEOTIDE SEQUENCE</scope>
</reference>
<name>A0AA36ITU9_9DINO</name>
<organism evidence="2 3">
    <name type="scientific">Effrenium voratum</name>
    <dbReference type="NCBI Taxonomy" id="2562239"/>
    <lineage>
        <taxon>Eukaryota</taxon>
        <taxon>Sar</taxon>
        <taxon>Alveolata</taxon>
        <taxon>Dinophyceae</taxon>
        <taxon>Suessiales</taxon>
        <taxon>Symbiodiniaceae</taxon>
        <taxon>Effrenium</taxon>
    </lineage>
</organism>
<sequence>MLQLNLTLPPDPKAKHAPASLEESAGDIILGDGSQVSEVPRLLAQSTECLRWNAALALYILGMDLAQLMQESFDACITRWKKRKEQAKVLLAQDLLQRSRKAPK</sequence>
<comment type="caution">
    <text evidence="2">The sequence shown here is derived from an EMBL/GenBank/DDBJ whole genome shotgun (WGS) entry which is preliminary data.</text>
</comment>
<feature type="region of interest" description="Disordered" evidence="1">
    <location>
        <begin position="1"/>
        <end position="20"/>
    </location>
</feature>
<gene>
    <name evidence="2" type="ORF">EVOR1521_LOCUS18650</name>
</gene>
<dbReference type="EMBL" id="CAUJNA010002668">
    <property type="protein sequence ID" value="CAJ1393887.1"/>
    <property type="molecule type" value="Genomic_DNA"/>
</dbReference>
<accession>A0AA36ITU9</accession>
<protein>
    <submittedName>
        <fullName evidence="2">Uncharacterized protein</fullName>
    </submittedName>
</protein>
<keyword evidence="3" id="KW-1185">Reference proteome</keyword>
<evidence type="ECO:0000313" key="3">
    <source>
        <dbReference type="Proteomes" id="UP001178507"/>
    </source>
</evidence>
<dbReference type="Proteomes" id="UP001178507">
    <property type="component" value="Unassembled WGS sequence"/>
</dbReference>
<proteinExistence type="predicted"/>
<evidence type="ECO:0000256" key="1">
    <source>
        <dbReference type="SAM" id="MobiDB-lite"/>
    </source>
</evidence>